<feature type="compositionally biased region" description="Polar residues" evidence="1">
    <location>
        <begin position="47"/>
        <end position="56"/>
    </location>
</feature>
<feature type="region of interest" description="Disordered" evidence="1">
    <location>
        <begin position="191"/>
        <end position="211"/>
    </location>
</feature>
<proteinExistence type="predicted"/>
<dbReference type="EMBL" id="WIXP02000007">
    <property type="protein sequence ID" value="KAF6208314.1"/>
    <property type="molecule type" value="Genomic_DNA"/>
</dbReference>
<feature type="region of interest" description="Disordered" evidence="1">
    <location>
        <begin position="1"/>
        <end position="76"/>
    </location>
</feature>
<reference evidence="2" key="1">
    <citation type="journal article" date="2021" name="Mol. Ecol. Resour.">
        <title>Apolygus lucorum genome provides insights into omnivorousness and mesophyll feeding.</title>
        <authorList>
            <person name="Liu Y."/>
            <person name="Liu H."/>
            <person name="Wang H."/>
            <person name="Huang T."/>
            <person name="Liu B."/>
            <person name="Yang B."/>
            <person name="Yin L."/>
            <person name="Li B."/>
            <person name="Zhang Y."/>
            <person name="Zhang S."/>
            <person name="Jiang F."/>
            <person name="Zhang X."/>
            <person name="Ren Y."/>
            <person name="Wang B."/>
            <person name="Wang S."/>
            <person name="Lu Y."/>
            <person name="Wu K."/>
            <person name="Fan W."/>
            <person name="Wang G."/>
        </authorList>
    </citation>
    <scope>NUCLEOTIDE SEQUENCE</scope>
    <source>
        <strain evidence="2">12Hb</strain>
    </source>
</reference>
<keyword evidence="3" id="KW-1185">Reference proteome</keyword>
<gene>
    <name evidence="2" type="ORF">GE061_016768</name>
</gene>
<dbReference type="Proteomes" id="UP000466442">
    <property type="component" value="Unassembled WGS sequence"/>
</dbReference>
<dbReference type="AlphaFoldDB" id="A0A6A4JSY3"/>
<feature type="compositionally biased region" description="Pro residues" evidence="1">
    <location>
        <begin position="198"/>
        <end position="211"/>
    </location>
</feature>
<feature type="compositionally biased region" description="Polar residues" evidence="1">
    <location>
        <begin position="63"/>
        <end position="76"/>
    </location>
</feature>
<evidence type="ECO:0000313" key="2">
    <source>
        <dbReference type="EMBL" id="KAF6208314.1"/>
    </source>
</evidence>
<protein>
    <submittedName>
        <fullName evidence="2">Uncharacterized protein</fullName>
    </submittedName>
</protein>
<accession>A0A6A4JSY3</accession>
<comment type="caution">
    <text evidence="2">The sequence shown here is derived from an EMBL/GenBank/DDBJ whole genome shotgun (WGS) entry which is preliminary data.</text>
</comment>
<evidence type="ECO:0000256" key="1">
    <source>
        <dbReference type="SAM" id="MobiDB-lite"/>
    </source>
</evidence>
<name>A0A6A4JSY3_APOLU</name>
<sequence length="211" mass="22757">MNGEQQQENQDEDVVIQAQMLEQQDTPDDTQPDNAPPPDPRPTLDQATQRMFSSTKRGPPPNNFATASASAPEASNINRIRPLTHSEEANSPNSPWGKEKPGIIIHRQGECHQTAPAAPTTCNVHQSGCRPSSSAAAIYLLLNTKLLTNLHRLLSAQIPQTANHLCRNTTVFHGTTKGPITTDAAPTAFRKVHGRASSPPPLHQPSLSPAP</sequence>
<organism evidence="2 3">
    <name type="scientific">Apolygus lucorum</name>
    <name type="common">Small green plant bug</name>
    <name type="synonym">Lygocoris lucorum</name>
    <dbReference type="NCBI Taxonomy" id="248454"/>
    <lineage>
        <taxon>Eukaryota</taxon>
        <taxon>Metazoa</taxon>
        <taxon>Ecdysozoa</taxon>
        <taxon>Arthropoda</taxon>
        <taxon>Hexapoda</taxon>
        <taxon>Insecta</taxon>
        <taxon>Pterygota</taxon>
        <taxon>Neoptera</taxon>
        <taxon>Paraneoptera</taxon>
        <taxon>Hemiptera</taxon>
        <taxon>Heteroptera</taxon>
        <taxon>Panheteroptera</taxon>
        <taxon>Cimicomorpha</taxon>
        <taxon>Miridae</taxon>
        <taxon>Mirini</taxon>
        <taxon>Apolygus</taxon>
    </lineage>
</organism>
<evidence type="ECO:0000313" key="3">
    <source>
        <dbReference type="Proteomes" id="UP000466442"/>
    </source>
</evidence>